<dbReference type="RefSeq" id="WP_064303398.1">
    <property type="nucleotide sequence ID" value="NZ_LUCV01000025.1"/>
</dbReference>
<dbReference type="EMBL" id="LUCV01000025">
    <property type="protein sequence ID" value="OAI91386.1"/>
    <property type="molecule type" value="Genomic_DNA"/>
</dbReference>
<evidence type="ECO:0000313" key="2">
    <source>
        <dbReference type="Proteomes" id="UP000077752"/>
    </source>
</evidence>
<protein>
    <submittedName>
        <fullName evidence="1">Uncharacterized protein</fullName>
    </submittedName>
</protein>
<name>A0A177SLS3_PSEPU</name>
<reference evidence="1 2" key="1">
    <citation type="submission" date="2016-03" db="EMBL/GenBank/DDBJ databases">
        <title>Draft Genome Assembly of Pseudomonas putida strain CBF10-2.</title>
        <authorList>
            <person name="Iyer R.S."/>
            <person name="Damania A."/>
        </authorList>
    </citation>
    <scope>NUCLEOTIDE SEQUENCE [LARGE SCALE GENOMIC DNA]</scope>
    <source>
        <strain evidence="1 2">CBF10-2</strain>
    </source>
</reference>
<dbReference type="Proteomes" id="UP000077752">
    <property type="component" value="Unassembled WGS sequence"/>
</dbReference>
<accession>A0A177SLS3</accession>
<sequence>MKITITKVLKNEVTVSGQTLNREYVENIMLPMLVAQCGTAKVQQFEIVKAFDEAGLSLQAIPDVAREYRQDQHQKAQEKAQREAEARWHQERCREYTPREIAQAKADKEARAAAIREHGARIRAASRANSAGW</sequence>
<comment type="caution">
    <text evidence="1">The sequence shown here is derived from an EMBL/GenBank/DDBJ whole genome shotgun (WGS) entry which is preliminary data.</text>
</comment>
<evidence type="ECO:0000313" key="1">
    <source>
        <dbReference type="EMBL" id="OAI91386.1"/>
    </source>
</evidence>
<dbReference type="AlphaFoldDB" id="A0A177SLS3"/>
<gene>
    <name evidence="1" type="ORF">AYO28_21350</name>
</gene>
<organism evidence="1 2">
    <name type="scientific">Pseudomonas putida</name>
    <name type="common">Arthrobacter siderocapsulatus</name>
    <dbReference type="NCBI Taxonomy" id="303"/>
    <lineage>
        <taxon>Bacteria</taxon>
        <taxon>Pseudomonadati</taxon>
        <taxon>Pseudomonadota</taxon>
        <taxon>Gammaproteobacteria</taxon>
        <taxon>Pseudomonadales</taxon>
        <taxon>Pseudomonadaceae</taxon>
        <taxon>Pseudomonas</taxon>
    </lineage>
</organism>
<proteinExistence type="predicted"/>